<dbReference type="EMBL" id="JANIIK010000111">
    <property type="protein sequence ID" value="KAJ3595145.1"/>
    <property type="molecule type" value="Genomic_DNA"/>
</dbReference>
<name>A0A9Q0DXS6_9TELE</name>
<evidence type="ECO:0000313" key="2">
    <source>
        <dbReference type="Proteomes" id="UP001148018"/>
    </source>
</evidence>
<comment type="caution">
    <text evidence="1">The sequence shown here is derived from an EMBL/GenBank/DDBJ whole genome shotgun (WGS) entry which is preliminary data.</text>
</comment>
<evidence type="ECO:0000313" key="1">
    <source>
        <dbReference type="EMBL" id="KAJ3595145.1"/>
    </source>
</evidence>
<dbReference type="Proteomes" id="UP001148018">
    <property type="component" value="Unassembled WGS sequence"/>
</dbReference>
<keyword evidence="2" id="KW-1185">Reference proteome</keyword>
<protein>
    <submittedName>
        <fullName evidence="1">Uncharacterized protein</fullName>
    </submittedName>
</protein>
<accession>A0A9Q0DXS6</accession>
<proteinExistence type="predicted"/>
<reference evidence="1" key="1">
    <citation type="submission" date="2022-07" db="EMBL/GenBank/DDBJ databases">
        <title>Chromosome-level genome of Muraenolepis orangiensis.</title>
        <authorList>
            <person name="Kim J."/>
        </authorList>
    </citation>
    <scope>NUCLEOTIDE SEQUENCE</scope>
    <source>
        <strain evidence="1">KU_S4_2022</strain>
        <tissue evidence="1">Muscle</tissue>
    </source>
</reference>
<sequence>MFSGWPLRRESGHWTQTDVLMLACYTESQDTGPRQMFSCWPLRRESGHWTQTDVLMLACYAESQDTGPRQMFSCWPVTQRVRTLDPDRCSHVGLYAESQDTGPRQMFSCWPLRRESGHWTQTDVLMLAFTQRVRTLDPDRCSHVGLYTESQDTGPRQMFSCWPLRRESGHWTQTDVLMLAFTQRVRTLDPDRCSHVGLYTESQDTGPRQMFSCWPLHRESGHWTQTDVLMLAFTQRVRTLDPDRCSPVGLLHRELEHWTKTDVLRLACYTESQDTGPRQMFSGWPLHRELGHWTQTDVLMLACYTESQDTGPRQMFSGWPVTQRVRTLDPDRCSHVGLLHRESGHWTQTDVLMLACYTESQDTGTQTDVLMLACYTESQDTGPRQMFSGWPVTQRVRTLEPDRCSQVGLLHRESGHWTQTDVLRLACYTESQDTGPRQMLRSDERTGLLPTWRTLLPVHQSLGCS</sequence>
<dbReference type="AlphaFoldDB" id="A0A9Q0DXS6"/>
<gene>
    <name evidence="1" type="ORF">NHX12_004449</name>
</gene>
<organism evidence="1 2">
    <name type="scientific">Muraenolepis orangiensis</name>
    <name type="common">Patagonian moray cod</name>
    <dbReference type="NCBI Taxonomy" id="630683"/>
    <lineage>
        <taxon>Eukaryota</taxon>
        <taxon>Metazoa</taxon>
        <taxon>Chordata</taxon>
        <taxon>Craniata</taxon>
        <taxon>Vertebrata</taxon>
        <taxon>Euteleostomi</taxon>
        <taxon>Actinopterygii</taxon>
        <taxon>Neopterygii</taxon>
        <taxon>Teleostei</taxon>
        <taxon>Neoteleostei</taxon>
        <taxon>Acanthomorphata</taxon>
        <taxon>Zeiogadaria</taxon>
        <taxon>Gadariae</taxon>
        <taxon>Gadiformes</taxon>
        <taxon>Muraenolepidoidei</taxon>
        <taxon>Muraenolepididae</taxon>
        <taxon>Muraenolepis</taxon>
    </lineage>
</organism>